<reference evidence="1 2" key="1">
    <citation type="submission" date="2019-06" db="EMBL/GenBank/DDBJ databases">
        <title>Complete genome sequence of Antarcticibacterium flavum KCTC 52984T from an Antarctic marine sediment.</title>
        <authorList>
            <person name="Lee Y.M."/>
            <person name="Shin S.C."/>
        </authorList>
    </citation>
    <scope>NUCLEOTIDE SEQUENCE [LARGE SCALE GENOMIC DNA]</scope>
    <source>
        <strain evidence="1 2">KCTC 52984</strain>
    </source>
</reference>
<dbReference type="Pfam" id="PF00756">
    <property type="entry name" value="Esterase"/>
    <property type="match status" value="1"/>
</dbReference>
<accession>A0A5B7X1Q5</accession>
<dbReference type="SUPFAM" id="SSF53474">
    <property type="entry name" value="alpha/beta-Hydrolases"/>
    <property type="match status" value="1"/>
</dbReference>
<dbReference type="Gene3D" id="3.40.50.1820">
    <property type="entry name" value="alpha/beta hydrolase"/>
    <property type="match status" value="1"/>
</dbReference>
<proteinExistence type="predicted"/>
<dbReference type="InterPro" id="IPR050583">
    <property type="entry name" value="Mycobacterial_A85_antigen"/>
</dbReference>
<dbReference type="KEGG" id="afla:FHG64_03610"/>
<dbReference type="InterPro" id="IPR000801">
    <property type="entry name" value="Esterase-like"/>
</dbReference>
<keyword evidence="2" id="KW-1185">Reference proteome</keyword>
<dbReference type="InterPro" id="IPR029058">
    <property type="entry name" value="AB_hydrolase_fold"/>
</dbReference>
<organism evidence="1 2">
    <name type="scientific">Antarcticibacterium flavum</name>
    <dbReference type="NCBI Taxonomy" id="2058175"/>
    <lineage>
        <taxon>Bacteria</taxon>
        <taxon>Pseudomonadati</taxon>
        <taxon>Bacteroidota</taxon>
        <taxon>Flavobacteriia</taxon>
        <taxon>Flavobacteriales</taxon>
        <taxon>Flavobacteriaceae</taxon>
        <taxon>Antarcticibacterium</taxon>
    </lineage>
</organism>
<evidence type="ECO:0000313" key="2">
    <source>
        <dbReference type="Proteomes" id="UP000309016"/>
    </source>
</evidence>
<dbReference type="AlphaFoldDB" id="A0A5B7X1Q5"/>
<gene>
    <name evidence="1" type="ORF">FHG64_03610</name>
</gene>
<dbReference type="PANTHER" id="PTHR48098:SF6">
    <property type="entry name" value="FERRI-BACILLIBACTIN ESTERASE BESA"/>
    <property type="match status" value="1"/>
</dbReference>
<dbReference type="RefSeq" id="WP_139065132.1">
    <property type="nucleotide sequence ID" value="NZ_CP040812.1"/>
</dbReference>
<name>A0A5B7X1Q5_9FLAO</name>
<dbReference type="Proteomes" id="UP000309016">
    <property type="component" value="Chromosome"/>
</dbReference>
<dbReference type="EMBL" id="CP040812">
    <property type="protein sequence ID" value="QCY68551.1"/>
    <property type="molecule type" value="Genomic_DNA"/>
</dbReference>
<sequence length="315" mass="35888">MKYLWPSLLAVLLLITGCKNPGKEKDSSNIISENKLDKYAVLLNDTIIYHPNFSSKYVDDRNVEIWLPPGYTTNPSEAYKVIYMHDGQNIFDQSTAYGNVEWGIDETMDSLVQNKLVPPAIVIGIWNNGRKRFPEYMPQVPEEHINNPQAQALLKENFGVTELLSNNYLKFIVEELKPFVDSTYNTSLKREDTSIMGSSMGGLISLYALTSYPETFGAAACVSTHWPVPLIGEVFINQLTTTLPMAGDHKIYFDYGTRGLDEDYEPYQLRVDEIMRSKGYQPQQDWISMKIDGAGHNESSWKKRAHIPLKFLLKK</sequence>
<evidence type="ECO:0000313" key="1">
    <source>
        <dbReference type="EMBL" id="QCY68551.1"/>
    </source>
</evidence>
<protein>
    <submittedName>
        <fullName evidence="1">Esterase</fullName>
    </submittedName>
</protein>
<dbReference type="OrthoDB" id="9784036at2"/>
<dbReference type="PANTHER" id="PTHR48098">
    <property type="entry name" value="ENTEROCHELIN ESTERASE-RELATED"/>
    <property type="match status" value="1"/>
</dbReference>
<dbReference type="PROSITE" id="PS51257">
    <property type="entry name" value="PROKAR_LIPOPROTEIN"/>
    <property type="match status" value="1"/>
</dbReference>